<accession>A0A9Q0XGB2</accession>
<keyword evidence="3" id="KW-0175">Coiled coil</keyword>
<evidence type="ECO:0000256" key="3">
    <source>
        <dbReference type="ARBA" id="ARBA00023054"/>
    </source>
</evidence>
<dbReference type="PANTHER" id="PTHR23311:SF7">
    <property type="entry name" value="CENTROSOMAL PROTEIN OF 72 KDA"/>
    <property type="match status" value="1"/>
</dbReference>
<evidence type="ECO:0000313" key="5">
    <source>
        <dbReference type="Proteomes" id="UP001142489"/>
    </source>
</evidence>
<name>A0A9Q0XGB2_9SAUR</name>
<protein>
    <submittedName>
        <fullName evidence="4">Uncharacterized protein</fullName>
    </submittedName>
</protein>
<comment type="caution">
    <text evidence="4">The sequence shown here is derived from an EMBL/GenBank/DDBJ whole genome shotgun (WGS) entry which is preliminary data.</text>
</comment>
<organism evidence="4 5">
    <name type="scientific">Phrynocephalus forsythii</name>
    <dbReference type="NCBI Taxonomy" id="171643"/>
    <lineage>
        <taxon>Eukaryota</taxon>
        <taxon>Metazoa</taxon>
        <taxon>Chordata</taxon>
        <taxon>Craniata</taxon>
        <taxon>Vertebrata</taxon>
        <taxon>Euteleostomi</taxon>
        <taxon>Lepidosauria</taxon>
        <taxon>Squamata</taxon>
        <taxon>Bifurcata</taxon>
        <taxon>Unidentata</taxon>
        <taxon>Episquamata</taxon>
        <taxon>Toxicofera</taxon>
        <taxon>Iguania</taxon>
        <taxon>Acrodonta</taxon>
        <taxon>Agamidae</taxon>
        <taxon>Agaminae</taxon>
        <taxon>Phrynocephalus</taxon>
    </lineage>
</organism>
<keyword evidence="1" id="KW-0433">Leucine-rich repeat</keyword>
<evidence type="ECO:0000256" key="2">
    <source>
        <dbReference type="ARBA" id="ARBA00022737"/>
    </source>
</evidence>
<dbReference type="OrthoDB" id="676979at2759"/>
<sequence>MAADGAPLSEEEVRDRVHLRHQNLADVRSLSLPGSYHKKITDLGDSLKNFICLKSLDLSRNALTTLEIKMFGRVKGTLCDAKMNTVELPGKPIQADHSSYRDAKNTC</sequence>
<dbReference type="InterPro" id="IPR032675">
    <property type="entry name" value="LRR_dom_sf"/>
</dbReference>
<evidence type="ECO:0000256" key="1">
    <source>
        <dbReference type="ARBA" id="ARBA00022614"/>
    </source>
</evidence>
<dbReference type="EMBL" id="JAPFRF010000012">
    <property type="protein sequence ID" value="KAJ7313762.1"/>
    <property type="molecule type" value="Genomic_DNA"/>
</dbReference>
<keyword evidence="2" id="KW-0677">Repeat</keyword>
<evidence type="ECO:0000313" key="4">
    <source>
        <dbReference type="EMBL" id="KAJ7313762.1"/>
    </source>
</evidence>
<dbReference type="InterPro" id="IPR055320">
    <property type="entry name" value="CEP72-like"/>
</dbReference>
<reference evidence="4" key="1">
    <citation type="journal article" date="2023" name="DNA Res.">
        <title>Chromosome-level genome assembly of Phrynocephalus forsythii using third-generation DNA sequencing and Hi-C analysis.</title>
        <authorList>
            <person name="Qi Y."/>
            <person name="Zhao W."/>
            <person name="Zhao Y."/>
            <person name="Niu C."/>
            <person name="Cao S."/>
            <person name="Zhang Y."/>
        </authorList>
    </citation>
    <scope>NUCLEOTIDE SEQUENCE</scope>
    <source>
        <tissue evidence="4">Muscle</tissue>
    </source>
</reference>
<dbReference type="AlphaFoldDB" id="A0A9Q0XGB2"/>
<dbReference type="SUPFAM" id="SSF52058">
    <property type="entry name" value="L domain-like"/>
    <property type="match status" value="1"/>
</dbReference>
<keyword evidence="5" id="KW-1185">Reference proteome</keyword>
<gene>
    <name evidence="4" type="ORF">JRQ81_005432</name>
</gene>
<dbReference type="Gene3D" id="3.80.10.10">
    <property type="entry name" value="Ribonuclease Inhibitor"/>
    <property type="match status" value="1"/>
</dbReference>
<dbReference type="Proteomes" id="UP001142489">
    <property type="component" value="Unassembled WGS sequence"/>
</dbReference>
<proteinExistence type="predicted"/>
<dbReference type="PANTHER" id="PTHR23311">
    <property type="entry name" value="HEAT SHOCK REGULATED 2"/>
    <property type="match status" value="1"/>
</dbReference>